<dbReference type="SUPFAM" id="SSF46785">
    <property type="entry name" value="Winged helix' DNA-binding domain"/>
    <property type="match status" value="1"/>
</dbReference>
<organism evidence="2">
    <name type="scientific">marine sediment metagenome</name>
    <dbReference type="NCBI Taxonomy" id="412755"/>
    <lineage>
        <taxon>unclassified sequences</taxon>
        <taxon>metagenomes</taxon>
        <taxon>ecological metagenomes</taxon>
    </lineage>
</organism>
<proteinExistence type="predicted"/>
<dbReference type="InterPro" id="IPR038723">
    <property type="entry name" value="ArnR1-like_HTH"/>
</dbReference>
<protein>
    <recommendedName>
        <fullName evidence="1">ArnR1-like winged helix-turn-helix domain-containing protein</fullName>
    </recommendedName>
</protein>
<dbReference type="InterPro" id="IPR036390">
    <property type="entry name" value="WH_DNA-bd_sf"/>
</dbReference>
<evidence type="ECO:0000313" key="2">
    <source>
        <dbReference type="EMBL" id="GAH43118.1"/>
    </source>
</evidence>
<feature type="domain" description="ArnR1-like winged helix-turn-helix" evidence="1">
    <location>
        <begin position="4"/>
        <end position="84"/>
    </location>
</feature>
<evidence type="ECO:0000259" key="1">
    <source>
        <dbReference type="Pfam" id="PF14947"/>
    </source>
</evidence>
<dbReference type="InterPro" id="IPR036388">
    <property type="entry name" value="WH-like_DNA-bd_sf"/>
</dbReference>
<gene>
    <name evidence="2" type="ORF">S03H2_16766</name>
</gene>
<comment type="caution">
    <text evidence="2">The sequence shown here is derived from an EMBL/GenBank/DDBJ whole genome shotgun (WGS) entry which is preliminary data.</text>
</comment>
<dbReference type="Gene3D" id="1.10.10.10">
    <property type="entry name" value="Winged helix-like DNA-binding domain superfamily/Winged helix DNA-binding domain"/>
    <property type="match status" value="1"/>
</dbReference>
<name>X1HCS3_9ZZZZ</name>
<sequence>MSRRRSRLEIMLDILSAIKGGMDKPTRIMYASNLSWKPTQKVLSNLMEQGLLEMRITPRLSRKRYIITEKGIDVLDYFEKANEVLPKEEYADLYSAHAVRVRSPR</sequence>
<accession>X1HCS3</accession>
<dbReference type="Pfam" id="PF14947">
    <property type="entry name" value="HTH_45"/>
    <property type="match status" value="1"/>
</dbReference>
<reference evidence="2" key="1">
    <citation type="journal article" date="2014" name="Front. Microbiol.">
        <title>High frequency of phylogenetically diverse reductive dehalogenase-homologous genes in deep subseafloor sedimentary metagenomes.</title>
        <authorList>
            <person name="Kawai M."/>
            <person name="Futagami T."/>
            <person name="Toyoda A."/>
            <person name="Takaki Y."/>
            <person name="Nishi S."/>
            <person name="Hori S."/>
            <person name="Arai W."/>
            <person name="Tsubouchi T."/>
            <person name="Morono Y."/>
            <person name="Uchiyama I."/>
            <person name="Ito T."/>
            <person name="Fujiyama A."/>
            <person name="Inagaki F."/>
            <person name="Takami H."/>
        </authorList>
    </citation>
    <scope>NUCLEOTIDE SEQUENCE</scope>
    <source>
        <strain evidence="2">Expedition CK06-06</strain>
    </source>
</reference>
<dbReference type="EMBL" id="BARU01008589">
    <property type="protein sequence ID" value="GAH43118.1"/>
    <property type="molecule type" value="Genomic_DNA"/>
</dbReference>
<dbReference type="AlphaFoldDB" id="X1HCS3"/>